<feature type="region of interest" description="Disordered" evidence="19">
    <location>
        <begin position="1519"/>
        <end position="1563"/>
    </location>
</feature>
<evidence type="ECO:0000256" key="11">
    <source>
        <dbReference type="ARBA" id="ARBA00023136"/>
    </source>
</evidence>
<feature type="region of interest" description="Disordered" evidence="19">
    <location>
        <begin position="2704"/>
        <end position="2744"/>
    </location>
</feature>
<evidence type="ECO:0000256" key="1">
    <source>
        <dbReference type="ARBA" id="ARBA00004167"/>
    </source>
</evidence>
<feature type="disulfide bond" evidence="17">
    <location>
        <begin position="248"/>
        <end position="263"/>
    </location>
</feature>
<dbReference type="Gene3D" id="2.60.40.10">
    <property type="entry name" value="Immunoglobulins"/>
    <property type="match status" value="17"/>
</dbReference>
<dbReference type="Proteomes" id="UP000276776">
    <property type="component" value="Unassembled WGS sequence"/>
</dbReference>
<evidence type="ECO:0000256" key="19">
    <source>
        <dbReference type="SAM" id="MobiDB-lite"/>
    </source>
</evidence>
<dbReference type="SUPFAM" id="SSF57196">
    <property type="entry name" value="EGF/Laminin"/>
    <property type="match status" value="2"/>
</dbReference>
<dbReference type="InterPro" id="IPR007110">
    <property type="entry name" value="Ig-like_dom"/>
</dbReference>
<reference evidence="24 25" key="2">
    <citation type="submission" date="2018-11" db="EMBL/GenBank/DDBJ databases">
        <authorList>
            <consortium name="Pathogen Informatics"/>
        </authorList>
    </citation>
    <scope>NUCLEOTIDE SEQUENCE [LARGE SCALE GENOMIC DNA]</scope>
</reference>
<evidence type="ECO:0000256" key="16">
    <source>
        <dbReference type="ARBA" id="ARBA00023319"/>
    </source>
</evidence>
<dbReference type="InterPro" id="IPR013151">
    <property type="entry name" value="Immunoglobulin_dom"/>
</dbReference>
<feature type="disulfide bond" evidence="17">
    <location>
        <begin position="164"/>
        <end position="179"/>
    </location>
</feature>
<dbReference type="InterPro" id="IPR036179">
    <property type="entry name" value="Ig-like_dom_sf"/>
</dbReference>
<feature type="chain" id="PRO_5043135951" evidence="20">
    <location>
        <begin position="32"/>
        <end position="2744"/>
    </location>
</feature>
<sequence>MKELCRLWILLFPLLIISQLFLLTSPTKSEAWNDWNFERSLQITIYPTEENVHEGNEATFDCRARSPDGITYPEVRWTRYNAPMPASAYESGGRLKFSSASMSDSGRYICSTNFDGKDYIAYAQLNIQPYGPQEFQSVLPQSGVCSADERACGNNECVKSDYICDGEPDCRDRTDEKDCPSLSSCEPNEFKCNNGRCVQKMWLCDGDDDCGDNSDEQTCSHRVASNGCSATEFKCRDGRQCIPQSFHCDGTNDCQDGSDEIGCVQPTIVQPPETNKQVDAGSTFQLSCKAVAVPEPYINWRLNWGPVCDPPRCVQHSEGGLGTLTIKNAQSLDQGAYTCEAINVKGRVLATPDCVVRIVNIPAPEPQHKFRCNAIGSVSTVPDHTGRCYCKSLATGPTCDSCIHGAYHLHEKSREGCLKCFCSGVTDQCRSSSWYRTKDKILLSGDSPNIELSDIDGHTVNAHFNYDSSGMIVSNEPSYQTIYWMMPQHFLKNKLTAYGGELAFDLQYSCTGPLNNEPFIILKGQGITLVHRPHDTHKFSSDRKIQYNIDTYETNFEELDGRPATRENLMKVLADLDTMLIRASHCHGQQSTGIGNISWEVAVDRDTQDRLALEVEQCFCPPGYTGLSCETCAPGYERSRERPHSGKCVAIQQRAQCSPIGALSTQPGYDGRCQCKTYATGAMCDRCPPNTFHLSARNPQGCIPCFCSGVTQQCSSSNLHRTQVVIDYTRGATDQLEITTSDAHSSFSPQSQGRITGNGITFDAFHEASGQKLYWKLPERFLGNKVTSYGGILKYVFRYSGVGPINTDADVILRGNDITLLYKHHQSPIAGRDNVVEVKLFEDQWQRMDGQPATREHLIMALSDLDALLIKLNYVEDSSSSSLISVSLDYAQSHVTGGDIAYEVEQCRCPPGYIGTSCEECAQGYSRTGGGLYLGLCERCECHGHASKCDKEHGFCIDCQHNTEGDQCERCKPGFSGDAHRGTPHDCQPITTRPACMCNNHSPRGCDSFGRCLLCEHNTEGYHCEQCKRGYYGDATRGTPYDCTPCPCPGASDCFLDNYGQVQCRNCPAGLTGRLCDECAPGYTRSRSRGRIEEGRSCEPIGHVEETNIVFVPTPEGDRIRRRRIRWQRNRLPRTRRYRPQRHLHFRNIFTKLMKLNGICIVSAHGPPLRVQIDAPKNVHLPVGGRVRWYCRIIGERSPGVRLHWSKVGTAGLPSNSVQYDGELVIDNVRESDAGQYRCTAAGDHQFATDDATLVTTREQTPVGGRPPPVMVDPLEQTVNVNDPVSYRCWVPGLSSCELTWHKEDIGGPLPHGVYQSGGALKIPRAQLIDAGNYICTASNEYGIGKSPPVRLTVKRPTQRPRIDPEENTVAEGEPARFRCWVPGDPTAHLIWKMKGNGPIPHGIQQHDGIMNIPTVQRHHAGSYICTSTDPEGRRPSMDSPVARLIVRPPNNPVVDPAAQTVNENEPAKFRCWVPGNPIAVLHWKRADNNPLPYGAIDSHGTLSIPRAQLSDTGDYICSARDADGGAPADSSPARLDVKRPTQSTRGRYPLEQEKPQVDPHSLSVNEGDPALFRCWLPSDPKARVKWTRADGTPLPYGASDDGFGTLYIPRAHMSDADFYVCSVVDPKYGPPVNSVPVEFKVEPYGRRQDIESPEAIRVAPQVEPLEQTVKEGDQSQIRCFVPGSTQHHTLKWKKQDGHLPVDATQKNGVLYIPRTRTEDAGNYICSLKDSSNGAPIDSVPARINVRQHEGPKVDPISQTVDEGSPSRIRCWVDGDPNAHLSWHKEDGQLPRSAQESHGIFTIPETAAEDAGEYICTLHDPHGGPSTSSSPATINVRKEEKTPMVNPISLTVNEGDLVRIQCYIPGKHSETLHWSFETEDGALPEGSYVFHGVLTIDKARLTDSGKYICVDQETSRAAPSVLLKVEKESGDERESHHKIEISHDNYDDNYRKERLEFTDSQNETVDENGIHGYERENNAEYSNNHEYDSIHFTDDNAGKPPQPVATPTDQVVRIGEPARFQCDPNSDTPANIHWAQETADGPLRGDVILKDNDLIINSADNAHAGDYICIATNEYGTGEAEPVRLHVTEKEIPPTARVVPRVWNGQPGDKHQLQCITTGSPQPTITWTGPTGDALPEDVIDIGGGFLDFQNARSDMNGDYTCTAINIVGKASDHGSVNIGPSLTVRTSPPGPRIVLTAGEPLEVKCEAFGEPEPEVEWLHDPGPERGDLPDNFKPVTISEQFIRHPNIGLGNAGIYTCRGSNIQASAKKDIYIEVVEPSRIATVAILGGSTQWFESGKPVDLVCAATGSEIVDRIQWVKVDGSLPDDAKETEPGVLHISKFRKSDDGEYECRGYRHDELVGSNRVTLYTTNSSPLDTARVVIDPPAVRVVEQGESIELTCTVEEIADTYLLTWYRSAGYGNLHQAPIILSFDKSVILNQVDFNDQGIYWVQLESTSGERVRRGDNNAVNFEWALLRGGKIVRLFSEERTLVIKKSDPSNDYGVYRCEVEDDDGELIGQAYAAVSIGYIDPSNARVVKFDEKSPATIECPVYMVPGAHVTWEKEDGELSEDVNVVGNKLMIREFEDEAVGMYVCKVDINGKQVEGYVKAEIYVPDTIIQVLLEPSSESISLGDRAWFDCKVTGDPDADITWTKEGEDDLPDNAQVMGNRLLFVNVREDNGGIYKCHAKTKAGPLETRNVLNVGNAKRKRKRLSRKKEKRAHNVARNDARKEKKSNSIFGSWFTSS</sequence>
<feature type="domain" description="Ig-like" evidence="22">
    <location>
        <begin position="1167"/>
        <end position="1255"/>
    </location>
</feature>
<feature type="domain" description="Ig-like" evidence="22">
    <location>
        <begin position="2278"/>
        <end position="2352"/>
    </location>
</feature>
<feature type="domain" description="Ig-like" evidence="22">
    <location>
        <begin position="2613"/>
        <end position="2700"/>
    </location>
</feature>
<keyword evidence="13" id="KW-0675">Receptor</keyword>
<accession>A0A158RAK9</accession>
<dbReference type="InterPro" id="IPR003599">
    <property type="entry name" value="Ig_sub"/>
</dbReference>
<dbReference type="InterPro" id="IPR023415">
    <property type="entry name" value="LDLR_class-A_CS"/>
</dbReference>
<keyword evidence="7 20" id="KW-0732">Signal</keyword>
<evidence type="ECO:0000259" key="23">
    <source>
        <dbReference type="PROSITE" id="PS51115"/>
    </source>
</evidence>
<dbReference type="InterPro" id="IPR013783">
    <property type="entry name" value="Ig-like_fold"/>
</dbReference>
<dbReference type="InterPro" id="IPR000034">
    <property type="entry name" value="Laminin_IV"/>
</dbReference>
<reference evidence="26" key="1">
    <citation type="submission" date="2016-04" db="UniProtKB">
        <authorList>
            <consortium name="WormBaseParasite"/>
        </authorList>
    </citation>
    <scope>IDENTIFICATION</scope>
</reference>
<dbReference type="GO" id="GO:0005604">
    <property type="term" value="C:basement membrane"/>
    <property type="evidence" value="ECO:0007669"/>
    <property type="project" value="UniProtKB-SubCell"/>
</dbReference>
<dbReference type="FunFam" id="4.10.400.10:FF:000011">
    <property type="entry name" value="Low-density lipoprotein receptor-related protein 1"/>
    <property type="match status" value="1"/>
</dbReference>
<evidence type="ECO:0000256" key="18">
    <source>
        <dbReference type="PROSITE-ProRule" id="PRU00460"/>
    </source>
</evidence>
<feature type="domain" description="Laminin EGF-like" evidence="21">
    <location>
        <begin position="940"/>
        <end position="989"/>
    </location>
</feature>
<dbReference type="PANTHER" id="PTHR45080:SF34">
    <property type="entry name" value="MYOSIN LIGHT CHAIN KINASE, SMOOTH MUSCLE-LIKE"/>
    <property type="match status" value="1"/>
</dbReference>
<dbReference type="InterPro" id="IPR036055">
    <property type="entry name" value="LDL_receptor-like_sf"/>
</dbReference>
<feature type="disulfide bond" evidence="18">
    <location>
        <begin position="1015"/>
        <end position="1024"/>
    </location>
</feature>
<dbReference type="PROSITE" id="PS01248">
    <property type="entry name" value="EGF_LAM_1"/>
    <property type="match status" value="3"/>
</dbReference>
<dbReference type="SMART" id="SM00180">
    <property type="entry name" value="EGF_Lam"/>
    <property type="match status" value="6"/>
</dbReference>
<evidence type="ECO:0000256" key="6">
    <source>
        <dbReference type="ARBA" id="ARBA00022692"/>
    </source>
</evidence>
<feature type="domain" description="Ig-like" evidence="22">
    <location>
        <begin position="1268"/>
        <end position="1353"/>
    </location>
</feature>
<evidence type="ECO:0000256" key="15">
    <source>
        <dbReference type="ARBA" id="ARBA00023292"/>
    </source>
</evidence>
<dbReference type="PROSITE" id="PS50027">
    <property type="entry name" value="EGF_LAM_2"/>
    <property type="match status" value="2"/>
</dbReference>
<dbReference type="PROSITE" id="PS51115">
    <property type="entry name" value="LAMININ_IVA"/>
    <property type="match status" value="2"/>
</dbReference>
<feature type="domain" description="Laminin IV type A" evidence="23">
    <location>
        <begin position="445"/>
        <end position="617"/>
    </location>
</feature>
<dbReference type="WBParaSite" id="TCLT_0000005301-mRNA-1">
    <property type="protein sequence ID" value="TCLT_0000005301-mRNA-1"/>
    <property type="gene ID" value="TCLT_0000005301"/>
</dbReference>
<keyword evidence="16" id="KW-0393">Immunoglobulin domain</keyword>
<dbReference type="PROSITE" id="PS01209">
    <property type="entry name" value="LDLRA_1"/>
    <property type="match status" value="1"/>
</dbReference>
<dbReference type="InterPro" id="IPR013098">
    <property type="entry name" value="Ig_I-set"/>
</dbReference>
<evidence type="ECO:0000259" key="21">
    <source>
        <dbReference type="PROSITE" id="PS50027"/>
    </source>
</evidence>
<dbReference type="Gene3D" id="2.10.25.10">
    <property type="entry name" value="Laminin"/>
    <property type="match status" value="5"/>
</dbReference>
<feature type="disulfide bond" evidence="17">
    <location>
        <begin position="185"/>
        <end position="197"/>
    </location>
</feature>
<feature type="domain" description="Ig-like" evidence="22">
    <location>
        <begin position="2374"/>
        <end position="2524"/>
    </location>
</feature>
<dbReference type="OrthoDB" id="10055367at2759"/>
<dbReference type="FunFam" id="4.10.400.10:FF:000045">
    <property type="entry name" value="Low-density lipoprotein receptor-related protein 2"/>
    <property type="match status" value="1"/>
</dbReference>
<evidence type="ECO:0000313" key="24">
    <source>
        <dbReference type="EMBL" id="VDM94872.1"/>
    </source>
</evidence>
<feature type="domain" description="Ig-like" evidence="22">
    <location>
        <begin position="2001"/>
        <end position="2086"/>
    </location>
</feature>
<feature type="domain" description="Ig-like" evidence="22">
    <location>
        <begin position="1450"/>
        <end position="1537"/>
    </location>
</feature>
<evidence type="ECO:0000256" key="7">
    <source>
        <dbReference type="ARBA" id="ARBA00022729"/>
    </source>
</evidence>
<name>A0A158RAK9_THECL</name>
<dbReference type="SMART" id="SM00181">
    <property type="entry name" value="EGF"/>
    <property type="match status" value="4"/>
</dbReference>
<comment type="subcellular location">
    <subcellularLocation>
        <location evidence="3">Endomembrane system</location>
    </subcellularLocation>
    <subcellularLocation>
        <location evidence="1">Membrane</location>
        <topology evidence="1">Single-pass membrane protein</topology>
    </subcellularLocation>
    <subcellularLocation>
        <location evidence="2">Secreted</location>
        <location evidence="2">Extracellular space</location>
        <location evidence="2">Extracellular matrix</location>
        <location evidence="2">Basement membrane</location>
    </subcellularLocation>
</comment>
<dbReference type="Pfam" id="PF00052">
    <property type="entry name" value="Laminin_B"/>
    <property type="match status" value="2"/>
</dbReference>
<dbReference type="GO" id="GO:0030154">
    <property type="term" value="P:cell differentiation"/>
    <property type="evidence" value="ECO:0007669"/>
    <property type="project" value="UniProtKB-ARBA"/>
</dbReference>
<evidence type="ECO:0000313" key="25">
    <source>
        <dbReference type="Proteomes" id="UP000276776"/>
    </source>
</evidence>
<dbReference type="Pfam" id="PF00057">
    <property type="entry name" value="Ldl_recept_a"/>
    <property type="match status" value="3"/>
</dbReference>
<dbReference type="GO" id="GO:0007156">
    <property type="term" value="P:homophilic cell adhesion via plasma membrane adhesion molecules"/>
    <property type="evidence" value="ECO:0007669"/>
    <property type="project" value="TreeGrafter"/>
</dbReference>
<feature type="domain" description="Laminin IV type A" evidence="23">
    <location>
        <begin position="733"/>
        <end position="906"/>
    </location>
</feature>
<protein>
    <submittedName>
        <fullName evidence="26">Basement membrane proteoglycan</fullName>
    </submittedName>
</protein>
<feature type="domain" description="Laminin EGF-like" evidence="21">
    <location>
        <begin position="996"/>
        <end position="1045"/>
    </location>
</feature>
<evidence type="ECO:0000256" key="13">
    <source>
        <dbReference type="ARBA" id="ARBA00023170"/>
    </source>
</evidence>
<evidence type="ECO:0000256" key="4">
    <source>
        <dbReference type="ARBA" id="ARBA00022525"/>
    </source>
</evidence>
<dbReference type="GO" id="GO:0012505">
    <property type="term" value="C:endomembrane system"/>
    <property type="evidence" value="ECO:0007669"/>
    <property type="project" value="UniProtKB-SubCell"/>
</dbReference>
<feature type="compositionally biased region" description="Basic and acidic residues" evidence="19">
    <location>
        <begin position="2723"/>
        <end position="2733"/>
    </location>
</feature>
<feature type="domain" description="Ig-like" evidence="22">
    <location>
        <begin position="266"/>
        <end position="350"/>
    </location>
</feature>
<evidence type="ECO:0000256" key="8">
    <source>
        <dbReference type="ARBA" id="ARBA00022737"/>
    </source>
</evidence>
<feature type="signal peptide" evidence="20">
    <location>
        <begin position="1"/>
        <end position="31"/>
    </location>
</feature>
<evidence type="ECO:0000256" key="5">
    <source>
        <dbReference type="ARBA" id="ARBA00022530"/>
    </source>
</evidence>
<dbReference type="InterPro" id="IPR000742">
    <property type="entry name" value="EGF"/>
</dbReference>
<feature type="domain" description="Ig-like" evidence="22">
    <location>
        <begin position="1556"/>
        <end position="1639"/>
    </location>
</feature>
<dbReference type="SUPFAM" id="SSF57424">
    <property type="entry name" value="LDL receptor-like module"/>
    <property type="match status" value="3"/>
</dbReference>
<dbReference type="CDD" id="cd00055">
    <property type="entry name" value="EGF_Lam"/>
    <property type="match status" value="7"/>
</dbReference>
<feature type="disulfide bond" evidence="17">
    <location>
        <begin position="152"/>
        <end position="170"/>
    </location>
</feature>
<feature type="domain" description="Ig-like" evidence="22">
    <location>
        <begin position="1752"/>
        <end position="1835"/>
    </location>
</feature>
<dbReference type="FunFam" id="2.10.25.10:FF:000106">
    <property type="entry name" value="Heparan sulfate proteoglycan 2"/>
    <property type="match status" value="1"/>
</dbReference>
<evidence type="ECO:0000256" key="20">
    <source>
        <dbReference type="SAM" id="SignalP"/>
    </source>
</evidence>
<keyword evidence="14" id="KW-0325">Glycoprotein</keyword>
<feature type="disulfide bond" evidence="17">
    <location>
        <begin position="145"/>
        <end position="157"/>
    </location>
</feature>
<comment type="caution">
    <text evidence="18">Lacks conserved residue(s) required for the propagation of feature annotation.</text>
</comment>
<dbReference type="InterPro" id="IPR050958">
    <property type="entry name" value="Cell_Adh-Cytoskel_Orgn"/>
</dbReference>
<dbReference type="PROSITE" id="PS50068">
    <property type="entry name" value="LDLRA_2"/>
    <property type="match status" value="3"/>
</dbReference>
<dbReference type="CDD" id="cd00112">
    <property type="entry name" value="LDLa"/>
    <property type="match status" value="2"/>
</dbReference>
<dbReference type="Pfam" id="PF24973">
    <property type="entry name" value="EGF_LMN_ATRN"/>
    <property type="match status" value="2"/>
</dbReference>
<dbReference type="PANTHER" id="PTHR45080">
    <property type="entry name" value="CONTACTIN 5"/>
    <property type="match status" value="1"/>
</dbReference>
<evidence type="ECO:0000256" key="12">
    <source>
        <dbReference type="ARBA" id="ARBA00023157"/>
    </source>
</evidence>
<dbReference type="SMART" id="SM00192">
    <property type="entry name" value="LDLa"/>
    <property type="match status" value="3"/>
</dbReference>
<feature type="compositionally biased region" description="Polar residues" evidence="19">
    <location>
        <begin position="2734"/>
        <end position="2744"/>
    </location>
</feature>
<feature type="domain" description="Ig-like" evidence="22">
    <location>
        <begin position="1843"/>
        <end position="1926"/>
    </location>
</feature>
<feature type="compositionally biased region" description="Basic residues" evidence="19">
    <location>
        <begin position="2704"/>
        <end position="2721"/>
    </location>
</feature>
<dbReference type="SUPFAM" id="SSF48726">
    <property type="entry name" value="Immunoglobulin"/>
    <property type="match status" value="17"/>
</dbReference>
<keyword evidence="4" id="KW-0964">Secreted</keyword>
<dbReference type="Pfam" id="PF07679">
    <property type="entry name" value="I-set"/>
    <property type="match status" value="1"/>
</dbReference>
<keyword evidence="5" id="KW-0272">Extracellular matrix</keyword>
<dbReference type="EMBL" id="UYYF01000003">
    <property type="protein sequence ID" value="VDM94872.1"/>
    <property type="molecule type" value="Genomic_DNA"/>
</dbReference>
<dbReference type="CDD" id="cd00096">
    <property type="entry name" value="Ig"/>
    <property type="match status" value="1"/>
</dbReference>
<feature type="domain" description="Ig-like" evidence="22">
    <location>
        <begin position="2181"/>
        <end position="2274"/>
    </location>
</feature>
<dbReference type="FunFam" id="2.60.40.10:FF:001694">
    <property type="entry name" value="Basement membrane proteoglycan"/>
    <property type="match status" value="1"/>
</dbReference>
<dbReference type="SMART" id="SM00281">
    <property type="entry name" value="LamB"/>
    <property type="match status" value="2"/>
</dbReference>
<evidence type="ECO:0000259" key="22">
    <source>
        <dbReference type="PROSITE" id="PS50835"/>
    </source>
</evidence>
<dbReference type="FunFam" id="2.60.40.10:FF:000637">
    <property type="entry name" value="Basement membrane proteoglycan"/>
    <property type="match status" value="1"/>
</dbReference>
<dbReference type="InterPro" id="IPR002172">
    <property type="entry name" value="LDrepeatLR_classA_rpt"/>
</dbReference>
<dbReference type="FunFam" id="2.10.25.10:FF:000552">
    <property type="entry name" value="Basement membrane proteoglycan"/>
    <property type="match status" value="1"/>
</dbReference>
<dbReference type="STRING" id="103827.A0A158RAK9"/>
<dbReference type="OMA" id="ISCFCAG"/>
<dbReference type="Gene3D" id="4.10.400.10">
    <property type="entry name" value="Low-density Lipoprotein Receptor"/>
    <property type="match status" value="3"/>
</dbReference>
<dbReference type="PROSITE" id="PS50835">
    <property type="entry name" value="IG_LIKE"/>
    <property type="match status" value="17"/>
</dbReference>
<feature type="domain" description="Ig-like" evidence="22">
    <location>
        <begin position="41"/>
        <end position="126"/>
    </location>
</feature>
<dbReference type="SMART" id="SM00408">
    <property type="entry name" value="IGc2"/>
    <property type="match status" value="17"/>
</dbReference>
<feature type="disulfide bond" evidence="17">
    <location>
        <begin position="192"/>
        <end position="210"/>
    </location>
</feature>
<dbReference type="InterPro" id="IPR003598">
    <property type="entry name" value="Ig_sub2"/>
</dbReference>
<keyword evidence="12 18" id="KW-1015">Disulfide bond</keyword>
<feature type="domain" description="Ig-like" evidence="22">
    <location>
        <begin position="2530"/>
        <end position="2603"/>
    </location>
</feature>
<evidence type="ECO:0000256" key="17">
    <source>
        <dbReference type="PROSITE-ProRule" id="PRU00124"/>
    </source>
</evidence>
<evidence type="ECO:0000256" key="10">
    <source>
        <dbReference type="ARBA" id="ARBA00022989"/>
    </source>
</evidence>
<dbReference type="InterPro" id="IPR056863">
    <property type="entry name" value="LMN_ATRN_NET-like_EGF"/>
</dbReference>
<evidence type="ECO:0000256" key="3">
    <source>
        <dbReference type="ARBA" id="ARBA00004308"/>
    </source>
</evidence>
<proteinExistence type="predicted"/>
<dbReference type="Pfam" id="PF00053">
    <property type="entry name" value="EGF_laminin"/>
    <property type="match status" value="5"/>
</dbReference>
<feature type="compositionally biased region" description="Basic and acidic residues" evidence="19">
    <location>
        <begin position="1549"/>
        <end position="1558"/>
    </location>
</feature>
<feature type="domain" description="Ig-like" evidence="22">
    <location>
        <begin position="2094"/>
        <end position="2178"/>
    </location>
</feature>
<feature type="domain" description="Ig-like" evidence="22">
    <location>
        <begin position="1661"/>
        <end position="1745"/>
    </location>
</feature>
<dbReference type="InterPro" id="IPR002049">
    <property type="entry name" value="LE_dom"/>
</dbReference>
<evidence type="ECO:0000256" key="9">
    <source>
        <dbReference type="ARBA" id="ARBA00022869"/>
    </source>
</evidence>
<keyword evidence="10" id="KW-1133">Transmembrane helix</keyword>
<keyword evidence="9" id="KW-0084">Basement membrane</keyword>
<evidence type="ECO:0000256" key="2">
    <source>
        <dbReference type="ARBA" id="ARBA00004302"/>
    </source>
</evidence>
<organism evidence="26">
    <name type="scientific">Thelazia callipaeda</name>
    <name type="common">Oriental eyeworm</name>
    <name type="synonym">Parasitic nematode</name>
    <dbReference type="NCBI Taxonomy" id="103827"/>
    <lineage>
        <taxon>Eukaryota</taxon>
        <taxon>Metazoa</taxon>
        <taxon>Ecdysozoa</taxon>
        <taxon>Nematoda</taxon>
        <taxon>Chromadorea</taxon>
        <taxon>Rhabditida</taxon>
        <taxon>Spirurina</taxon>
        <taxon>Spiruromorpha</taxon>
        <taxon>Thelazioidea</taxon>
        <taxon>Thelaziidae</taxon>
        <taxon>Thelazia</taxon>
    </lineage>
</organism>
<evidence type="ECO:0000256" key="14">
    <source>
        <dbReference type="ARBA" id="ARBA00023180"/>
    </source>
</evidence>
<keyword evidence="8" id="KW-0677">Repeat</keyword>
<dbReference type="Pfam" id="PF13927">
    <property type="entry name" value="Ig_3"/>
    <property type="match status" value="10"/>
</dbReference>
<feature type="domain" description="Ig-like" evidence="22">
    <location>
        <begin position="1361"/>
        <end position="1443"/>
    </location>
</feature>
<keyword evidence="6" id="KW-0812">Transmembrane</keyword>
<keyword evidence="15 18" id="KW-0424">Laminin EGF-like domain</keyword>
<keyword evidence="25" id="KW-1185">Reference proteome</keyword>
<feature type="disulfide bond" evidence="18">
    <location>
        <begin position="959"/>
        <end position="968"/>
    </location>
</feature>
<dbReference type="GO" id="GO:0005886">
    <property type="term" value="C:plasma membrane"/>
    <property type="evidence" value="ECO:0007669"/>
    <property type="project" value="TreeGrafter"/>
</dbReference>
<dbReference type="PRINTS" id="PR00261">
    <property type="entry name" value="LDLRECEPTOR"/>
</dbReference>
<feature type="disulfide bond" evidence="17">
    <location>
        <begin position="204"/>
        <end position="219"/>
    </location>
</feature>
<dbReference type="Pfam" id="PF00047">
    <property type="entry name" value="ig"/>
    <property type="match status" value="2"/>
</dbReference>
<keyword evidence="11" id="KW-0472">Membrane</keyword>
<dbReference type="SMART" id="SM00409">
    <property type="entry name" value="IG"/>
    <property type="match status" value="17"/>
</dbReference>
<gene>
    <name evidence="24" type="ORF">TCLT_LOCUS54</name>
</gene>
<evidence type="ECO:0000313" key="26">
    <source>
        <dbReference type="WBParaSite" id="TCLT_0000005301-mRNA-1"/>
    </source>
</evidence>